<evidence type="ECO:0000256" key="1">
    <source>
        <dbReference type="SAM" id="MobiDB-lite"/>
    </source>
</evidence>
<organism evidence="2 3">
    <name type="scientific">Dovyalis caffra</name>
    <dbReference type="NCBI Taxonomy" id="77055"/>
    <lineage>
        <taxon>Eukaryota</taxon>
        <taxon>Viridiplantae</taxon>
        <taxon>Streptophyta</taxon>
        <taxon>Embryophyta</taxon>
        <taxon>Tracheophyta</taxon>
        <taxon>Spermatophyta</taxon>
        <taxon>Magnoliopsida</taxon>
        <taxon>eudicotyledons</taxon>
        <taxon>Gunneridae</taxon>
        <taxon>Pentapetalae</taxon>
        <taxon>rosids</taxon>
        <taxon>fabids</taxon>
        <taxon>Malpighiales</taxon>
        <taxon>Salicaceae</taxon>
        <taxon>Flacourtieae</taxon>
        <taxon>Dovyalis</taxon>
    </lineage>
</organism>
<protein>
    <submittedName>
        <fullName evidence="2">Uncharacterized protein</fullName>
    </submittedName>
</protein>
<feature type="region of interest" description="Disordered" evidence="1">
    <location>
        <begin position="78"/>
        <end position="99"/>
    </location>
</feature>
<comment type="caution">
    <text evidence="2">The sequence shown here is derived from an EMBL/GenBank/DDBJ whole genome shotgun (WGS) entry which is preliminary data.</text>
</comment>
<sequence>MVEIYSQDRAIGEHAKTIYEIKQKCIVSVEDGNIDFIDDVDNMIFYNEISLENDCAMENEDDDQNMVDTNDCNMRIESSSHYASSSKSSKEKNKVSPNGNELEFIRDSLDIVDEAILKLTSKLLNVA</sequence>
<evidence type="ECO:0000313" key="3">
    <source>
        <dbReference type="Proteomes" id="UP001314170"/>
    </source>
</evidence>
<dbReference type="Proteomes" id="UP001314170">
    <property type="component" value="Unassembled WGS sequence"/>
</dbReference>
<proteinExistence type="predicted"/>
<reference evidence="2 3" key="1">
    <citation type="submission" date="2024-01" db="EMBL/GenBank/DDBJ databases">
        <authorList>
            <person name="Waweru B."/>
        </authorList>
    </citation>
    <scope>NUCLEOTIDE SEQUENCE [LARGE SCALE GENOMIC DNA]</scope>
</reference>
<gene>
    <name evidence="2" type="ORF">DCAF_LOCUS12898</name>
</gene>
<dbReference type="AlphaFoldDB" id="A0AAV1RMC5"/>
<evidence type="ECO:0000313" key="2">
    <source>
        <dbReference type="EMBL" id="CAK7337859.1"/>
    </source>
</evidence>
<name>A0AAV1RMC5_9ROSI</name>
<dbReference type="EMBL" id="CAWUPB010001108">
    <property type="protein sequence ID" value="CAK7337859.1"/>
    <property type="molecule type" value="Genomic_DNA"/>
</dbReference>
<keyword evidence="3" id="KW-1185">Reference proteome</keyword>
<accession>A0AAV1RMC5</accession>